<reference evidence="2 3" key="1">
    <citation type="submission" date="2017-07" db="EMBL/GenBank/DDBJ databases">
        <title>Complete genome sequence of Spiroplasma corruscae EC-1 (DSM 19793).</title>
        <authorList>
            <person name="Tsai Y.-M."/>
            <person name="Lo W.-S."/>
            <person name="Kuo C.-H."/>
        </authorList>
    </citation>
    <scope>NUCLEOTIDE SEQUENCE [LARGE SCALE GENOMIC DNA]</scope>
    <source>
        <strain evidence="2 3">EC-1</strain>
    </source>
</reference>
<dbReference type="SUPFAM" id="SSF55315">
    <property type="entry name" value="L30e-like"/>
    <property type="match status" value="1"/>
</dbReference>
<dbReference type="KEGG" id="scou:SCORR_v1c03190"/>
<organism evidence="2 3">
    <name type="scientific">Spiroplasma corruscae</name>
    <dbReference type="NCBI Taxonomy" id="216934"/>
    <lineage>
        <taxon>Bacteria</taxon>
        <taxon>Bacillati</taxon>
        <taxon>Mycoplasmatota</taxon>
        <taxon>Mollicutes</taxon>
        <taxon>Entomoplasmatales</taxon>
        <taxon>Spiroplasmataceae</taxon>
        <taxon>Spiroplasma</taxon>
    </lineage>
</organism>
<feature type="domain" description="Ribosomal protein eL8/eL30/eS12/Gadd45" evidence="1">
    <location>
        <begin position="9"/>
        <end position="87"/>
    </location>
</feature>
<sequence>MNKEKLVSSLGIVSSANKLTYGSKLIDKIRENKVSLVIIVTDIGPSQYKKITNKCSFYNVKYYDNLLNGMELSKAIGKDNIKAVGIQDSNFIKLILSNI</sequence>
<evidence type="ECO:0000313" key="2">
    <source>
        <dbReference type="EMBL" id="ASP28093.1"/>
    </source>
</evidence>
<dbReference type="InterPro" id="IPR004038">
    <property type="entry name" value="Ribosomal_eL8/eL30/eS12/Gad45"/>
</dbReference>
<dbReference type="Gene3D" id="3.30.1330.30">
    <property type="match status" value="1"/>
</dbReference>
<gene>
    <name evidence="2" type="ORF">SCORR_v1c03190</name>
</gene>
<keyword evidence="2" id="KW-0687">Ribonucleoprotein</keyword>
<dbReference type="InterPro" id="IPR029064">
    <property type="entry name" value="Ribosomal_eL30-like_sf"/>
</dbReference>
<evidence type="ECO:0000259" key="1">
    <source>
        <dbReference type="Pfam" id="PF01248"/>
    </source>
</evidence>
<dbReference type="RefSeq" id="WP_094048515.1">
    <property type="nucleotide sequence ID" value="NZ_CP022535.1"/>
</dbReference>
<keyword evidence="2" id="KW-0689">Ribosomal protein</keyword>
<accession>A0A222EP97</accession>
<dbReference type="EMBL" id="CP022535">
    <property type="protein sequence ID" value="ASP28093.1"/>
    <property type="molecule type" value="Genomic_DNA"/>
</dbReference>
<evidence type="ECO:0000313" key="3">
    <source>
        <dbReference type="Proteomes" id="UP000203229"/>
    </source>
</evidence>
<dbReference type="Pfam" id="PF01248">
    <property type="entry name" value="Ribosomal_L7Ae"/>
    <property type="match status" value="1"/>
</dbReference>
<name>A0A222EP97_9MOLU</name>
<proteinExistence type="predicted"/>
<dbReference type="GO" id="GO:0005840">
    <property type="term" value="C:ribosome"/>
    <property type="evidence" value="ECO:0007669"/>
    <property type="project" value="UniProtKB-KW"/>
</dbReference>
<keyword evidence="3" id="KW-1185">Reference proteome</keyword>
<dbReference type="Proteomes" id="UP000203229">
    <property type="component" value="Chromosome"/>
</dbReference>
<dbReference type="AlphaFoldDB" id="A0A222EP97"/>
<protein>
    <submittedName>
        <fullName evidence="2">50S ribosomal protein L7Ae</fullName>
    </submittedName>
</protein>
<dbReference type="OrthoDB" id="391877at2"/>